<organism evidence="1 2">
    <name type="scientific">Umbelopsis vinacea</name>
    <dbReference type="NCBI Taxonomy" id="44442"/>
    <lineage>
        <taxon>Eukaryota</taxon>
        <taxon>Fungi</taxon>
        <taxon>Fungi incertae sedis</taxon>
        <taxon>Mucoromycota</taxon>
        <taxon>Mucoromycotina</taxon>
        <taxon>Umbelopsidomycetes</taxon>
        <taxon>Umbelopsidales</taxon>
        <taxon>Umbelopsidaceae</taxon>
        <taxon>Umbelopsis</taxon>
    </lineage>
</organism>
<keyword evidence="2" id="KW-1185">Reference proteome</keyword>
<gene>
    <name evidence="1" type="ORF">INT44_003712</name>
</gene>
<proteinExistence type="predicted"/>
<evidence type="ECO:0000313" key="2">
    <source>
        <dbReference type="Proteomes" id="UP000612746"/>
    </source>
</evidence>
<name>A0A8H7PVV2_9FUNG</name>
<reference evidence="1" key="1">
    <citation type="submission" date="2020-12" db="EMBL/GenBank/DDBJ databases">
        <title>Metabolic potential, ecology and presence of endohyphal bacteria is reflected in genomic diversity of Mucoromycotina.</title>
        <authorList>
            <person name="Muszewska A."/>
            <person name="Okrasinska A."/>
            <person name="Steczkiewicz K."/>
            <person name="Drgas O."/>
            <person name="Orlowska M."/>
            <person name="Perlinska-Lenart U."/>
            <person name="Aleksandrzak-Piekarczyk T."/>
            <person name="Szatraj K."/>
            <person name="Zielenkiewicz U."/>
            <person name="Pilsyk S."/>
            <person name="Malc E."/>
            <person name="Mieczkowski P."/>
            <person name="Kruszewska J.S."/>
            <person name="Biernat P."/>
            <person name="Pawlowska J."/>
        </authorList>
    </citation>
    <scope>NUCLEOTIDE SEQUENCE</scope>
    <source>
        <strain evidence="1">WA0000051536</strain>
    </source>
</reference>
<dbReference type="EMBL" id="JAEPRA010000009">
    <property type="protein sequence ID" value="KAG2180705.1"/>
    <property type="molecule type" value="Genomic_DNA"/>
</dbReference>
<dbReference type="Proteomes" id="UP000612746">
    <property type="component" value="Unassembled WGS sequence"/>
</dbReference>
<dbReference type="OrthoDB" id="2208992at2759"/>
<sequence length="87" mass="9814">MSLSAGRIVKHLIATRGPLTTKELAAQVTEFPQLVSGRFLKTRVLRPMQSSQTLTKVVLKQENEKPVWQWHLANAEAAAKYKTLERS</sequence>
<comment type="caution">
    <text evidence="1">The sequence shown here is derived from an EMBL/GenBank/DDBJ whole genome shotgun (WGS) entry which is preliminary data.</text>
</comment>
<dbReference type="AlphaFoldDB" id="A0A8H7PVV2"/>
<accession>A0A8H7PVV2</accession>
<protein>
    <submittedName>
        <fullName evidence="1">Uncharacterized protein</fullName>
    </submittedName>
</protein>
<evidence type="ECO:0000313" key="1">
    <source>
        <dbReference type="EMBL" id="KAG2180705.1"/>
    </source>
</evidence>